<dbReference type="VEuPathDB" id="TriTrypDB:LdCL_340051700"/>
<dbReference type="SMART" id="SM01343">
    <property type="entry name" value="FATC"/>
    <property type="match status" value="1"/>
</dbReference>
<dbReference type="Gene3D" id="1.10.1070.11">
    <property type="entry name" value="Phosphatidylinositol 3-/4-kinase, catalytic domain"/>
    <property type="match status" value="1"/>
</dbReference>
<organism evidence="8 9">
    <name type="scientific">Leishmania donovani</name>
    <dbReference type="NCBI Taxonomy" id="5661"/>
    <lineage>
        <taxon>Eukaryota</taxon>
        <taxon>Discoba</taxon>
        <taxon>Euglenozoa</taxon>
        <taxon>Kinetoplastea</taxon>
        <taxon>Metakinetoplastina</taxon>
        <taxon>Trypanosomatida</taxon>
        <taxon>Trypanosomatidae</taxon>
        <taxon>Leishmaniinae</taxon>
        <taxon>Leishmania</taxon>
    </lineage>
</organism>
<dbReference type="GO" id="GO:0004674">
    <property type="term" value="F:protein serine/threonine kinase activity"/>
    <property type="evidence" value="ECO:0007669"/>
    <property type="project" value="UniProtKB-EC"/>
</dbReference>
<dbReference type="InterPro" id="IPR000403">
    <property type="entry name" value="PI3/4_kinase_cat_dom"/>
</dbReference>
<reference evidence="9" key="1">
    <citation type="submission" date="2019-02" db="EMBL/GenBank/DDBJ databases">
        <title>FDA dAtabase for Regulatory Grade micrObial Sequences (FDA-ARGOS): Supporting development and validation of Infectious Disease Dx tests.</title>
        <authorList>
            <person name="Duncan R."/>
            <person name="Fisher C."/>
            <person name="Tallon L."/>
            <person name="Sadzewicz L."/>
            <person name="Sengamalay N."/>
            <person name="Ott S."/>
            <person name="Godinez A."/>
            <person name="Nagaraj S."/>
            <person name="Vavikolanu K."/>
            <person name="Vyas G."/>
            <person name="Nadendla S."/>
            <person name="Aluvathingal J."/>
            <person name="Sichtig H."/>
        </authorList>
    </citation>
    <scope>NUCLEOTIDE SEQUENCE [LARGE SCALE GENOMIC DNA]</scope>
    <source>
        <strain evidence="9">FDAARGOS_360</strain>
    </source>
</reference>
<keyword evidence="5" id="KW-0067">ATP-binding</keyword>
<dbReference type="PROSITE" id="PS50290">
    <property type="entry name" value="PI3_4_KINASE_3"/>
    <property type="match status" value="1"/>
</dbReference>
<dbReference type="FunFam" id="1.10.1070.11:FF:000039">
    <property type="entry name" value="Serine/threonine-protein kinase TOR"/>
    <property type="match status" value="1"/>
</dbReference>
<evidence type="ECO:0000256" key="1">
    <source>
        <dbReference type="ARBA" id="ARBA00012513"/>
    </source>
</evidence>
<evidence type="ECO:0000313" key="8">
    <source>
        <dbReference type="EMBL" id="TPP46688.1"/>
    </source>
</evidence>
<dbReference type="GO" id="GO:0005737">
    <property type="term" value="C:cytoplasm"/>
    <property type="evidence" value="ECO:0007669"/>
    <property type="project" value="TreeGrafter"/>
</dbReference>
<feature type="domain" description="FATC" evidence="7">
    <location>
        <begin position="193"/>
        <end position="225"/>
    </location>
</feature>
<keyword evidence="2" id="KW-0808">Transferase</keyword>
<dbReference type="VEuPathDB" id="TriTrypDB:LdBPK_344160.1"/>
<protein>
    <recommendedName>
        <fullName evidence="1">non-specific serine/threonine protein kinase</fullName>
        <ecNumber evidence="1">2.7.11.1</ecNumber>
    </recommendedName>
</protein>
<proteinExistence type="predicted"/>
<dbReference type="VEuPathDB" id="TriTrypDB:LDHU3_34.6540"/>
<dbReference type="Proteomes" id="UP000318821">
    <property type="component" value="Unassembled WGS sequence"/>
</dbReference>
<dbReference type="SUPFAM" id="SSF56112">
    <property type="entry name" value="Protein kinase-like (PK-like)"/>
    <property type="match status" value="1"/>
</dbReference>
<dbReference type="InterPro" id="IPR036940">
    <property type="entry name" value="PI3/4_kinase_cat_sf"/>
</dbReference>
<evidence type="ECO:0000256" key="3">
    <source>
        <dbReference type="ARBA" id="ARBA00022741"/>
    </source>
</evidence>
<feature type="domain" description="PI3K/PI4K catalytic" evidence="6">
    <location>
        <begin position="1"/>
        <end position="165"/>
    </location>
</feature>
<dbReference type="EC" id="2.7.11.1" evidence="1"/>
<dbReference type="InterPro" id="IPR050517">
    <property type="entry name" value="DDR_Repair_Kinase"/>
</dbReference>
<dbReference type="SMART" id="SM00146">
    <property type="entry name" value="PI3Kc"/>
    <property type="match status" value="1"/>
</dbReference>
<dbReference type="GO" id="GO:0005634">
    <property type="term" value="C:nucleus"/>
    <property type="evidence" value="ECO:0007669"/>
    <property type="project" value="TreeGrafter"/>
</dbReference>
<dbReference type="GO" id="GO:0031932">
    <property type="term" value="C:TORC2 complex"/>
    <property type="evidence" value="ECO:0007669"/>
    <property type="project" value="TreeGrafter"/>
</dbReference>
<dbReference type="InterPro" id="IPR018936">
    <property type="entry name" value="PI3/4_kinase_CS"/>
</dbReference>
<evidence type="ECO:0000256" key="5">
    <source>
        <dbReference type="ARBA" id="ARBA00022840"/>
    </source>
</evidence>
<keyword evidence="4 8" id="KW-0418">Kinase</keyword>
<dbReference type="Pfam" id="PF02260">
    <property type="entry name" value="FATC"/>
    <property type="match status" value="1"/>
</dbReference>
<evidence type="ECO:0000256" key="4">
    <source>
        <dbReference type="ARBA" id="ARBA00022777"/>
    </source>
</evidence>
<dbReference type="EMBL" id="RHLD01000015">
    <property type="protein sequence ID" value="TPP46688.1"/>
    <property type="molecule type" value="Genomic_DNA"/>
</dbReference>
<dbReference type="GO" id="GO:0005524">
    <property type="term" value="F:ATP binding"/>
    <property type="evidence" value="ECO:0007669"/>
    <property type="project" value="UniProtKB-KW"/>
</dbReference>
<sequence>MWNTSPNCEVWYDRRRMYTTSLANMSIVGYILGLGDRHPNNIMLQRASGLVVHIDFGDCFEVAMTRDKFPEKVPFRLTRMLRSALDVSGVDGAFRACSETAMCVLREGSHSVLALLEAFIQDPLISWRLINRHGQEPESSNDHKTIEEQVNIANMRNATSTAGAESMCDSGVFIVKRLSSKLKGQDFISAGTEPLDPRTQVGQLIEEATDVTNVAQSWSGWYPFW</sequence>
<evidence type="ECO:0000313" key="9">
    <source>
        <dbReference type="Proteomes" id="UP000318821"/>
    </source>
</evidence>
<name>A0A504XG80_LEIDO</name>
<dbReference type="PANTHER" id="PTHR11139">
    <property type="entry name" value="ATAXIA TELANGIECTASIA MUTATED ATM -RELATED"/>
    <property type="match status" value="1"/>
</dbReference>
<dbReference type="PROSITE" id="PS51190">
    <property type="entry name" value="FATC"/>
    <property type="match status" value="1"/>
</dbReference>
<gene>
    <name evidence="8" type="ORF">CGC20_20440</name>
</gene>
<comment type="caution">
    <text evidence="8">The sequence shown here is derived from an EMBL/GenBank/DDBJ whole genome shotgun (WGS) entry which is preliminary data.</text>
</comment>
<evidence type="ECO:0000259" key="6">
    <source>
        <dbReference type="PROSITE" id="PS50290"/>
    </source>
</evidence>
<dbReference type="GO" id="GO:0016242">
    <property type="term" value="P:negative regulation of macroautophagy"/>
    <property type="evidence" value="ECO:0007669"/>
    <property type="project" value="TreeGrafter"/>
</dbReference>
<accession>A0A504XG80</accession>
<dbReference type="InterPro" id="IPR003152">
    <property type="entry name" value="FATC_dom"/>
</dbReference>
<dbReference type="InterPro" id="IPR011009">
    <property type="entry name" value="Kinase-like_dom_sf"/>
</dbReference>
<dbReference type="GO" id="GO:0031931">
    <property type="term" value="C:TORC1 complex"/>
    <property type="evidence" value="ECO:0007669"/>
    <property type="project" value="TreeGrafter"/>
</dbReference>
<dbReference type="AlphaFoldDB" id="A0A504XG80"/>
<dbReference type="PROSITE" id="PS00916">
    <property type="entry name" value="PI3_4_KINASE_2"/>
    <property type="match status" value="1"/>
</dbReference>
<dbReference type="Pfam" id="PF00454">
    <property type="entry name" value="PI3_PI4_kinase"/>
    <property type="match status" value="1"/>
</dbReference>
<evidence type="ECO:0000256" key="2">
    <source>
        <dbReference type="ARBA" id="ARBA00022679"/>
    </source>
</evidence>
<dbReference type="GO" id="GO:0031929">
    <property type="term" value="P:TOR signaling"/>
    <property type="evidence" value="ECO:0007669"/>
    <property type="project" value="TreeGrafter"/>
</dbReference>
<evidence type="ECO:0000259" key="7">
    <source>
        <dbReference type="PROSITE" id="PS51190"/>
    </source>
</evidence>
<dbReference type="PANTHER" id="PTHR11139:SF126">
    <property type="entry name" value="SERINE_THREONINE-PROTEIN KINASE TOR"/>
    <property type="match status" value="1"/>
</dbReference>
<keyword evidence="3" id="KW-0547">Nucleotide-binding</keyword>